<keyword evidence="3" id="KW-1185">Reference proteome</keyword>
<dbReference type="Pfam" id="PF11176">
    <property type="entry name" value="Tma16"/>
    <property type="match status" value="1"/>
</dbReference>
<dbReference type="Gene3D" id="1.20.1440.170">
    <property type="entry name" value="Translation machinery-associated protein 16-like"/>
    <property type="match status" value="1"/>
</dbReference>
<dbReference type="Proteomes" id="UP000262825">
    <property type="component" value="Unassembled WGS sequence"/>
</dbReference>
<organism evidence="2 3">
    <name type="scientific">Saccharomycodes ludwigii</name>
    <dbReference type="NCBI Taxonomy" id="36035"/>
    <lineage>
        <taxon>Eukaryota</taxon>
        <taxon>Fungi</taxon>
        <taxon>Dikarya</taxon>
        <taxon>Ascomycota</taxon>
        <taxon>Saccharomycotina</taxon>
        <taxon>Saccharomycetes</taxon>
        <taxon>Saccharomycodales</taxon>
        <taxon>Saccharomycodaceae</taxon>
        <taxon>Saccharomycodes</taxon>
    </lineage>
</organism>
<name>A0A376B8H3_9ASCO</name>
<gene>
    <name evidence="2" type="ORF">SCODWIG_02727</name>
</gene>
<dbReference type="InterPro" id="IPR038356">
    <property type="entry name" value="Tma16_sf"/>
</dbReference>
<dbReference type="GO" id="GO:0005634">
    <property type="term" value="C:nucleus"/>
    <property type="evidence" value="ECO:0007669"/>
    <property type="project" value="TreeGrafter"/>
</dbReference>
<proteinExistence type="inferred from homology"/>
<protein>
    <submittedName>
        <fullName evidence="2">Related to Translation machinery-associated protein 16</fullName>
    </submittedName>
</protein>
<dbReference type="EMBL" id="UFAJ01000517">
    <property type="protein sequence ID" value="SSD60966.1"/>
    <property type="molecule type" value="Genomic_DNA"/>
</dbReference>
<accession>A0A376B8H3</accession>
<evidence type="ECO:0000313" key="2">
    <source>
        <dbReference type="EMBL" id="SSD60966.1"/>
    </source>
</evidence>
<evidence type="ECO:0000313" key="3">
    <source>
        <dbReference type="Proteomes" id="UP000262825"/>
    </source>
</evidence>
<evidence type="ECO:0000256" key="1">
    <source>
        <dbReference type="ARBA" id="ARBA00034127"/>
    </source>
</evidence>
<comment type="similarity">
    <text evidence="1">Belongs to the TMA16 family.</text>
</comment>
<dbReference type="AlphaFoldDB" id="A0A376B8H3"/>
<dbReference type="PANTHER" id="PTHR13349">
    <property type="entry name" value="TRANSLATION MACHINERY-ASSOCIATED PROTEIN 16"/>
    <property type="match status" value="1"/>
</dbReference>
<sequence length="182" mass="20946">MPVGKSLIKVQKSIGKNKHKVHPKGRKFAQLARASLRDSKVAAKKKAYQDQKSNALLRYKFIQDIINSNSFKEKTTFSPQELFIFIEQFIARDDEEIKDLESKKKPNRPTSNKQLLLENKRKLEKNEFQTGFLCCDLTDVDSVKALRNWNGTFGGLNNFKKIRINSKAEILNNSALNDVEMK</sequence>
<dbReference type="InterPro" id="IPR021346">
    <property type="entry name" value="Tma16"/>
</dbReference>
<dbReference type="OrthoDB" id="270284at2759"/>
<reference evidence="3" key="1">
    <citation type="submission" date="2018-06" db="EMBL/GenBank/DDBJ databases">
        <authorList>
            <person name="Guldener U."/>
        </authorList>
    </citation>
    <scope>NUCLEOTIDE SEQUENCE [LARGE SCALE GENOMIC DNA]</scope>
    <source>
        <strain evidence="3">UTAD17</strain>
    </source>
</reference>
<dbReference type="VEuPathDB" id="FungiDB:SCODWIG_02727"/>
<dbReference type="PANTHER" id="PTHR13349:SF2">
    <property type="entry name" value="TRANSLATION MACHINERY-ASSOCIATED PROTEIN 16"/>
    <property type="match status" value="1"/>
</dbReference>